<dbReference type="Proteomes" id="UP001595908">
    <property type="component" value="Unassembled WGS sequence"/>
</dbReference>
<dbReference type="Gene3D" id="3.30.750.24">
    <property type="entry name" value="STAS domain"/>
    <property type="match status" value="1"/>
</dbReference>
<feature type="domain" description="STAS" evidence="2">
    <location>
        <begin position="9"/>
        <end position="102"/>
    </location>
</feature>
<dbReference type="InterPro" id="IPR036513">
    <property type="entry name" value="STAS_dom_sf"/>
</dbReference>
<evidence type="ECO:0000313" key="3">
    <source>
        <dbReference type="EMBL" id="MFC4981347.1"/>
    </source>
</evidence>
<dbReference type="Pfam" id="PF13466">
    <property type="entry name" value="STAS_2"/>
    <property type="match status" value="1"/>
</dbReference>
<evidence type="ECO:0000313" key="4">
    <source>
        <dbReference type="Proteomes" id="UP001595908"/>
    </source>
</evidence>
<dbReference type="RefSeq" id="WP_033301640.1">
    <property type="nucleotide sequence ID" value="NZ_JBFAGR010000047.1"/>
</dbReference>
<accession>A0ABV9VEJ7</accession>
<reference evidence="4" key="1">
    <citation type="journal article" date="2019" name="Int. J. Syst. Evol. Microbiol.">
        <title>The Global Catalogue of Microorganisms (GCM) 10K type strain sequencing project: providing services to taxonomists for standard genome sequencing and annotation.</title>
        <authorList>
            <consortium name="The Broad Institute Genomics Platform"/>
            <consortium name="The Broad Institute Genome Sequencing Center for Infectious Disease"/>
            <person name="Wu L."/>
            <person name="Ma J."/>
        </authorList>
    </citation>
    <scope>NUCLEOTIDE SEQUENCE [LARGE SCALE GENOMIC DNA]</scope>
    <source>
        <strain evidence="4">ICMP 257</strain>
    </source>
</reference>
<dbReference type="GeneID" id="31234428"/>
<dbReference type="InterPro" id="IPR002645">
    <property type="entry name" value="STAS_dom"/>
</dbReference>
<dbReference type="PROSITE" id="PS50801">
    <property type="entry name" value="STAS"/>
    <property type="match status" value="1"/>
</dbReference>
<dbReference type="CDD" id="cd07043">
    <property type="entry name" value="STAS_anti-anti-sigma_factors"/>
    <property type="match status" value="1"/>
</dbReference>
<keyword evidence="4" id="KW-1185">Reference proteome</keyword>
<protein>
    <submittedName>
        <fullName evidence="3">STAS domain-containing protein</fullName>
    </submittedName>
</protein>
<dbReference type="EMBL" id="JBHSJE010000007">
    <property type="protein sequence ID" value="MFC4981347.1"/>
    <property type="molecule type" value="Genomic_DNA"/>
</dbReference>
<sequence>MTEHPCPPLTLAVEAGPGAVRLRLAGDLDYDTSEQFVERAQACLAADHAVRDLFLDCSGLRLCDSMGVASLLLIHRGTASRGAVLHLEHPPPFLRRILDVTGTLHLFALDEAGREAEQAEDGPPPADARYRAAPPPAPSG</sequence>
<proteinExistence type="predicted"/>
<feature type="region of interest" description="Disordered" evidence="1">
    <location>
        <begin position="111"/>
        <end position="140"/>
    </location>
</feature>
<dbReference type="InterPro" id="IPR058548">
    <property type="entry name" value="MlaB-like_STAS"/>
</dbReference>
<gene>
    <name evidence="3" type="ORF">ACFPL4_23810</name>
</gene>
<comment type="caution">
    <text evidence="3">The sequence shown here is derived from an EMBL/GenBank/DDBJ whole genome shotgun (WGS) entry which is preliminary data.</text>
</comment>
<dbReference type="SUPFAM" id="SSF52091">
    <property type="entry name" value="SpoIIaa-like"/>
    <property type="match status" value="1"/>
</dbReference>
<organism evidence="3 4">
    <name type="scientific">Streptomyces atroolivaceus</name>
    <dbReference type="NCBI Taxonomy" id="66869"/>
    <lineage>
        <taxon>Bacteria</taxon>
        <taxon>Bacillati</taxon>
        <taxon>Actinomycetota</taxon>
        <taxon>Actinomycetes</taxon>
        <taxon>Kitasatosporales</taxon>
        <taxon>Streptomycetaceae</taxon>
        <taxon>Streptomyces</taxon>
    </lineage>
</organism>
<evidence type="ECO:0000259" key="2">
    <source>
        <dbReference type="PROSITE" id="PS50801"/>
    </source>
</evidence>
<evidence type="ECO:0000256" key="1">
    <source>
        <dbReference type="SAM" id="MobiDB-lite"/>
    </source>
</evidence>
<name>A0ABV9VEJ7_STRAZ</name>